<feature type="region of interest" description="Disordered" evidence="1">
    <location>
        <begin position="1"/>
        <end position="63"/>
    </location>
</feature>
<evidence type="ECO:0008006" key="6">
    <source>
        <dbReference type="Google" id="ProtNLM"/>
    </source>
</evidence>
<evidence type="ECO:0000256" key="1">
    <source>
        <dbReference type="SAM" id="MobiDB-lite"/>
    </source>
</evidence>
<dbReference type="Gene3D" id="3.40.525.10">
    <property type="entry name" value="CRAL-TRIO lipid binding domain"/>
    <property type="match status" value="1"/>
</dbReference>
<organism evidence="4 5">
    <name type="scientific">Strigamia maritima</name>
    <name type="common">European centipede</name>
    <name type="synonym">Geophilus maritimus</name>
    <dbReference type="NCBI Taxonomy" id="126957"/>
    <lineage>
        <taxon>Eukaryota</taxon>
        <taxon>Metazoa</taxon>
        <taxon>Ecdysozoa</taxon>
        <taxon>Arthropoda</taxon>
        <taxon>Myriapoda</taxon>
        <taxon>Chilopoda</taxon>
        <taxon>Pleurostigmophora</taxon>
        <taxon>Geophilomorpha</taxon>
        <taxon>Linotaeniidae</taxon>
        <taxon>Strigamia</taxon>
    </lineage>
</organism>
<dbReference type="GO" id="GO:0007264">
    <property type="term" value="P:small GTPase-mediated signal transduction"/>
    <property type="evidence" value="ECO:0007669"/>
    <property type="project" value="TreeGrafter"/>
</dbReference>
<evidence type="ECO:0000313" key="5">
    <source>
        <dbReference type="Proteomes" id="UP000014500"/>
    </source>
</evidence>
<dbReference type="HOGENOM" id="CLU_030214_1_0_1"/>
<evidence type="ECO:0000259" key="2">
    <source>
        <dbReference type="PROSITE" id="PS50191"/>
    </source>
</evidence>
<dbReference type="GO" id="GO:0005096">
    <property type="term" value="F:GTPase activator activity"/>
    <property type="evidence" value="ECO:0007669"/>
    <property type="project" value="TreeGrafter"/>
</dbReference>
<dbReference type="EMBL" id="JH432010">
    <property type="status" value="NOT_ANNOTATED_CDS"/>
    <property type="molecule type" value="Genomic_DNA"/>
</dbReference>
<dbReference type="SUPFAM" id="SSF52087">
    <property type="entry name" value="CRAL/TRIO domain"/>
    <property type="match status" value="1"/>
</dbReference>
<reference evidence="4" key="2">
    <citation type="submission" date="2015-02" db="UniProtKB">
        <authorList>
            <consortium name="EnsemblMetazoa"/>
        </authorList>
    </citation>
    <scope>IDENTIFICATION</scope>
</reference>
<keyword evidence="5" id="KW-1185">Reference proteome</keyword>
<dbReference type="eggNOG" id="KOG4406">
    <property type="taxonomic scope" value="Eukaryota"/>
</dbReference>
<dbReference type="SMART" id="SM00324">
    <property type="entry name" value="RhoGAP"/>
    <property type="match status" value="1"/>
</dbReference>
<dbReference type="Proteomes" id="UP000014500">
    <property type="component" value="Unassembled WGS sequence"/>
</dbReference>
<dbReference type="SUPFAM" id="SSF48350">
    <property type="entry name" value="GTPase activation domain, GAP"/>
    <property type="match status" value="1"/>
</dbReference>
<proteinExistence type="predicted"/>
<dbReference type="InterPro" id="IPR000198">
    <property type="entry name" value="RhoGAP_dom"/>
</dbReference>
<reference evidence="5" key="1">
    <citation type="submission" date="2011-05" db="EMBL/GenBank/DDBJ databases">
        <authorList>
            <person name="Richards S.R."/>
            <person name="Qu J."/>
            <person name="Jiang H."/>
            <person name="Jhangiani S.N."/>
            <person name="Agravi P."/>
            <person name="Goodspeed R."/>
            <person name="Gross S."/>
            <person name="Mandapat C."/>
            <person name="Jackson L."/>
            <person name="Mathew T."/>
            <person name="Pu L."/>
            <person name="Thornton R."/>
            <person name="Saada N."/>
            <person name="Wilczek-Boney K.B."/>
            <person name="Lee S."/>
            <person name="Kovar C."/>
            <person name="Wu Y."/>
            <person name="Scherer S.E."/>
            <person name="Worley K.C."/>
            <person name="Muzny D.M."/>
            <person name="Gibbs R."/>
        </authorList>
    </citation>
    <scope>NUCLEOTIDE SEQUENCE</scope>
    <source>
        <strain evidence="5">Brora</strain>
    </source>
</reference>
<dbReference type="PANTHER" id="PTHR45808">
    <property type="entry name" value="RHO GTPASE-ACTIVATING PROTEIN 68F"/>
    <property type="match status" value="1"/>
</dbReference>
<dbReference type="PANTHER" id="PTHR45808:SF2">
    <property type="entry name" value="RHO GTPASE-ACTIVATING PROTEIN 68F"/>
    <property type="match status" value="1"/>
</dbReference>
<feature type="compositionally biased region" description="Basic and acidic residues" evidence="1">
    <location>
        <begin position="1"/>
        <end position="21"/>
    </location>
</feature>
<dbReference type="InterPro" id="IPR036865">
    <property type="entry name" value="CRAL-TRIO_dom_sf"/>
</dbReference>
<dbReference type="InterPro" id="IPR001251">
    <property type="entry name" value="CRAL-TRIO_dom"/>
</dbReference>
<dbReference type="OMA" id="SHNPDCD"/>
<dbReference type="InterPro" id="IPR008936">
    <property type="entry name" value="Rho_GTPase_activation_prot"/>
</dbReference>
<evidence type="ECO:0000313" key="4">
    <source>
        <dbReference type="EnsemblMetazoa" id="SMAR011018-PA"/>
    </source>
</evidence>
<feature type="compositionally biased region" description="Acidic residues" evidence="1">
    <location>
        <begin position="36"/>
        <end position="47"/>
    </location>
</feature>
<dbReference type="SMART" id="SM00516">
    <property type="entry name" value="SEC14"/>
    <property type="match status" value="1"/>
</dbReference>
<dbReference type="GO" id="GO:0005737">
    <property type="term" value="C:cytoplasm"/>
    <property type="evidence" value="ECO:0007669"/>
    <property type="project" value="TreeGrafter"/>
</dbReference>
<protein>
    <recommendedName>
        <fullName evidence="6">Rho-GAP domain-containing protein</fullName>
    </recommendedName>
</protein>
<evidence type="ECO:0000259" key="3">
    <source>
        <dbReference type="PROSITE" id="PS50238"/>
    </source>
</evidence>
<dbReference type="CDD" id="cd00170">
    <property type="entry name" value="SEC14"/>
    <property type="match status" value="1"/>
</dbReference>
<accession>T1JB81</accession>
<name>T1JB81_STRMM</name>
<dbReference type="PhylomeDB" id="T1JB81"/>
<dbReference type="PROSITE" id="PS50238">
    <property type="entry name" value="RHOGAP"/>
    <property type="match status" value="1"/>
</dbReference>
<dbReference type="Pfam" id="PF13716">
    <property type="entry name" value="CRAL_TRIO_2"/>
    <property type="match status" value="1"/>
</dbReference>
<dbReference type="STRING" id="126957.T1JB81"/>
<dbReference type="Pfam" id="PF00620">
    <property type="entry name" value="RhoGAP"/>
    <property type="match status" value="1"/>
</dbReference>
<dbReference type="AlphaFoldDB" id="T1JB81"/>
<feature type="domain" description="Rho-GAP" evidence="3">
    <location>
        <begin position="282"/>
        <end position="470"/>
    </location>
</feature>
<dbReference type="EnsemblMetazoa" id="SMAR011018-RA">
    <property type="protein sequence ID" value="SMAR011018-PA"/>
    <property type="gene ID" value="SMAR011018"/>
</dbReference>
<sequence length="472" mass="54414">MNVKSETDLEGESRQTRHFSDESYSSSLSDYHDYEPQLEFDDTELEQTVDTPEKEETTEYLESPMSDGTIEENFEEELGLISDLSDADTAVANEDIEEEEDFSDIAKYGIVELVGDDNYGRKVIVISACRLPSNKTLNHDTLLRYLMHTLDQYVENDYSLVYFHYGLNSKNKPSLSWLWRAYKAFGRKYKKNLKALYLVHPTGFIKLISQLFKPAISVKFGRKIMYVNYLHELKQHLHFDQLCTPQPVIEHDQQLLDKLNSRLPHSQSLTFHTPLDTQQFKVSLHFIKEHNDGGPIAPVMQQCIKYLDNPDILETEGLFRRSASTLTVKTVQQAFNEGQAVDFVELGDPHIAAVILKTFLRELTEPLLTFDLFPDIISFQRLDKMEKLEVARALILKRLPDDNYIVLKYLLEFLIKVIDRSDLNKMTSSNLAIVFGPNLIWSQNTQASFSSVGAVNHFSEFLLSHFDQLFTL</sequence>
<dbReference type="GO" id="GO:2001136">
    <property type="term" value="P:negative regulation of endocytic recycling"/>
    <property type="evidence" value="ECO:0007669"/>
    <property type="project" value="TreeGrafter"/>
</dbReference>
<feature type="domain" description="CRAL-TRIO" evidence="2">
    <location>
        <begin position="101"/>
        <end position="256"/>
    </location>
</feature>
<dbReference type="PROSITE" id="PS50191">
    <property type="entry name" value="CRAL_TRIO"/>
    <property type="match status" value="1"/>
</dbReference>
<dbReference type="Gene3D" id="1.10.555.10">
    <property type="entry name" value="Rho GTPase activation protein"/>
    <property type="match status" value="1"/>
</dbReference>